<evidence type="ECO:0000313" key="1">
    <source>
        <dbReference type="EMBL" id="CAE1278177.1"/>
    </source>
</evidence>
<dbReference type="AlphaFoldDB" id="A0A812CWE2"/>
<comment type="caution">
    <text evidence="1">The sequence shown here is derived from an EMBL/GenBank/DDBJ whole genome shotgun (WGS) entry which is preliminary data.</text>
</comment>
<proteinExistence type="predicted"/>
<accession>A0A812CWE2</accession>
<dbReference type="EMBL" id="CAHIKZ030001967">
    <property type="protein sequence ID" value="CAE1278177.1"/>
    <property type="molecule type" value="Genomic_DNA"/>
</dbReference>
<evidence type="ECO:0000313" key="2">
    <source>
        <dbReference type="Proteomes" id="UP000597762"/>
    </source>
</evidence>
<name>A0A812CWE2_ACAPH</name>
<gene>
    <name evidence="1" type="ORF">SPHA_41098</name>
</gene>
<protein>
    <submittedName>
        <fullName evidence="1">Uncharacterized protein</fullName>
    </submittedName>
</protein>
<dbReference type="Proteomes" id="UP000597762">
    <property type="component" value="Unassembled WGS sequence"/>
</dbReference>
<reference evidence="1" key="1">
    <citation type="submission" date="2021-01" db="EMBL/GenBank/DDBJ databases">
        <authorList>
            <person name="Li R."/>
            <person name="Bekaert M."/>
        </authorList>
    </citation>
    <scope>NUCLEOTIDE SEQUENCE</scope>
    <source>
        <strain evidence="1">Farmed</strain>
    </source>
</reference>
<keyword evidence="2" id="KW-1185">Reference proteome</keyword>
<organism evidence="1 2">
    <name type="scientific">Acanthosepion pharaonis</name>
    <name type="common">Pharaoh cuttlefish</name>
    <name type="synonym">Sepia pharaonis</name>
    <dbReference type="NCBI Taxonomy" id="158019"/>
    <lineage>
        <taxon>Eukaryota</taxon>
        <taxon>Metazoa</taxon>
        <taxon>Spiralia</taxon>
        <taxon>Lophotrochozoa</taxon>
        <taxon>Mollusca</taxon>
        <taxon>Cephalopoda</taxon>
        <taxon>Coleoidea</taxon>
        <taxon>Decapodiformes</taxon>
        <taxon>Sepiida</taxon>
        <taxon>Sepiina</taxon>
        <taxon>Sepiidae</taxon>
        <taxon>Acanthosepion</taxon>
    </lineage>
</organism>
<dbReference type="OrthoDB" id="6144783at2759"/>
<sequence>MGYLSIYLSIYLSHVPRPHPRPDEEILREKQQGFLPIHFKGNAGKRFPLHERFPAIVQLAVHLENNEVSYFSADTAMDVTARTKDTTLSTFFKICRWDEFSRTLMYPDVSSYYVWTKKDTWARRKCGVNVEGNLGVKKDVTLGRVFTVPPSRQEYFYLRFLLHEVSGPTSYKNLRTVNGVLYDTFREACLSRGLLEDNSHWDAIMAEGALSKCPLFAPLLHHNLTNVRTQTCLLKDGESLAAIVLSTPDRVASSSPSSEIVPETSYSVEDLNAYVTTNVPKLLIDKKVRLRCGSCIHQAGYRINFLSGRAWVNGENVRNKWRSGARSNVFRH</sequence>